<dbReference type="Pfam" id="PF22706">
    <property type="entry name" value="Tex_central_region"/>
    <property type="match status" value="1"/>
</dbReference>
<dbReference type="Pfam" id="PF14635">
    <property type="entry name" value="HHH_7"/>
    <property type="match status" value="1"/>
</dbReference>
<evidence type="ECO:0000256" key="1">
    <source>
        <dbReference type="ARBA" id="ARBA00004123"/>
    </source>
</evidence>
<feature type="compositionally biased region" description="Basic and acidic residues" evidence="13">
    <location>
        <begin position="176"/>
        <end position="187"/>
    </location>
</feature>
<feature type="compositionally biased region" description="Acidic residues" evidence="13">
    <location>
        <begin position="150"/>
        <end position="169"/>
    </location>
</feature>
<keyword evidence="8 10" id="KW-0539">Nucleus</keyword>
<keyword evidence="12" id="KW-0175">Coiled coil</keyword>
<dbReference type="Proteomes" id="UP000277580">
    <property type="component" value="Unassembled WGS sequence"/>
</dbReference>
<dbReference type="GO" id="GO:0031491">
    <property type="term" value="F:nucleosome binding"/>
    <property type="evidence" value="ECO:0007669"/>
    <property type="project" value="TreeGrafter"/>
</dbReference>
<dbReference type="SUPFAM" id="SSF47781">
    <property type="entry name" value="RuvA domain 2-like"/>
    <property type="match status" value="2"/>
</dbReference>
<dbReference type="Gene3D" id="3.30.505.10">
    <property type="entry name" value="SH2 domain"/>
    <property type="match status" value="2"/>
</dbReference>
<keyword evidence="16" id="KW-0251">Elongation factor</keyword>
<dbReference type="GO" id="GO:0008023">
    <property type="term" value="C:transcription elongation factor complex"/>
    <property type="evidence" value="ECO:0007669"/>
    <property type="project" value="TreeGrafter"/>
</dbReference>
<dbReference type="Gene3D" id="1.10.150.850">
    <property type="entry name" value="Spt6, helix-hairpin-helix domain"/>
    <property type="match status" value="1"/>
</dbReference>
<feature type="compositionally biased region" description="Acidic residues" evidence="13">
    <location>
        <begin position="99"/>
        <end position="113"/>
    </location>
</feature>
<dbReference type="PANTHER" id="PTHR10145:SF6">
    <property type="entry name" value="TRANSCRIPTION ELONGATION FACTOR SPT6"/>
    <property type="match status" value="1"/>
</dbReference>
<dbReference type="Pfam" id="PF21710">
    <property type="entry name" value="Spt6_S1"/>
    <property type="match status" value="1"/>
</dbReference>
<dbReference type="Gene3D" id="1.10.10.650">
    <property type="entry name" value="RuvA domain 2-like"/>
    <property type="match status" value="1"/>
</dbReference>
<comment type="function">
    <text evidence="9">Histone H3-H4 chaperone that plays a role in maintenance of chromatin structure during RNA polymerase II transcription elongation thereby repressing transcription initiation from cryptic promoters. Mediates the reassembly of nucleosomes onto the promoters of at least a selected set of genes during repression; the nucleosome reassembly is essential for transcriptional repression. Essential for viability.</text>
</comment>
<dbReference type="PIRSF" id="PIRSF036947">
    <property type="entry name" value="Spt6"/>
    <property type="match status" value="1"/>
</dbReference>
<dbReference type="InterPro" id="IPR042066">
    <property type="entry name" value="Spt6_death-like"/>
</dbReference>
<dbReference type="InterPro" id="IPR037027">
    <property type="entry name" value="YqgF/RNaseH-like_dom_sf"/>
</dbReference>
<dbReference type="InterPro" id="IPR028083">
    <property type="entry name" value="Spt6_acidic_N_dom"/>
</dbReference>
<dbReference type="InterPro" id="IPR010994">
    <property type="entry name" value="RuvA_2-like"/>
</dbReference>
<feature type="compositionally biased region" description="Basic and acidic residues" evidence="13">
    <location>
        <begin position="1"/>
        <end position="12"/>
    </location>
</feature>
<evidence type="ECO:0000256" key="10">
    <source>
        <dbReference type="PIRNR" id="PIRNR036947"/>
    </source>
</evidence>
<dbReference type="InterPro" id="IPR035019">
    <property type="entry name" value="Spt6_SH2_N"/>
</dbReference>
<accession>A0A3N4KN04</accession>
<dbReference type="SUPFAM" id="SSF158832">
    <property type="entry name" value="Tex N-terminal region-like"/>
    <property type="match status" value="1"/>
</dbReference>
<proteinExistence type="inferred from homology"/>
<dbReference type="SUPFAM" id="SSF50249">
    <property type="entry name" value="Nucleic acid-binding proteins"/>
    <property type="match status" value="1"/>
</dbReference>
<evidence type="ECO:0000256" key="2">
    <source>
        <dbReference type="ARBA" id="ARBA00004286"/>
    </source>
</evidence>
<feature type="region of interest" description="Disordered" evidence="13">
    <location>
        <begin position="1"/>
        <end position="228"/>
    </location>
</feature>
<dbReference type="Pfam" id="PF14639">
    <property type="entry name" value="YqgF"/>
    <property type="match status" value="1"/>
</dbReference>
<dbReference type="InterPro" id="IPR035420">
    <property type="entry name" value="Spt6_SH2"/>
</dbReference>
<dbReference type="InterPro" id="IPR000980">
    <property type="entry name" value="SH2"/>
</dbReference>
<dbReference type="InterPro" id="IPR012337">
    <property type="entry name" value="RNaseH-like_sf"/>
</dbReference>
<dbReference type="InterPro" id="IPR023323">
    <property type="entry name" value="Tex-like_dom_sf"/>
</dbReference>
<keyword evidence="6 11" id="KW-0727">SH2 domain</keyword>
<dbReference type="Gene3D" id="3.30.420.140">
    <property type="entry name" value="YqgF/RNase H-like domain"/>
    <property type="match status" value="1"/>
</dbReference>
<dbReference type="Gene3D" id="1.10.3500.10">
    <property type="entry name" value="Tex N-terminal region-like"/>
    <property type="match status" value="1"/>
</dbReference>
<dbReference type="FunCoup" id="A0A3N4KN04">
    <property type="interactions" value="1194"/>
</dbReference>
<dbReference type="SUPFAM" id="SSF53098">
    <property type="entry name" value="Ribonuclease H-like"/>
    <property type="match status" value="1"/>
</dbReference>
<evidence type="ECO:0000313" key="16">
    <source>
        <dbReference type="EMBL" id="RPB09731.1"/>
    </source>
</evidence>
<evidence type="ECO:0000256" key="7">
    <source>
        <dbReference type="ARBA" id="ARBA00023163"/>
    </source>
</evidence>
<dbReference type="Gene3D" id="1.10.10.2740">
    <property type="entry name" value="Spt6, Death-like domain"/>
    <property type="match status" value="1"/>
</dbReference>
<keyword evidence="7 10" id="KW-0804">Transcription</keyword>
<organism evidence="16 17">
    <name type="scientific">Morchella conica CCBAS932</name>
    <dbReference type="NCBI Taxonomy" id="1392247"/>
    <lineage>
        <taxon>Eukaryota</taxon>
        <taxon>Fungi</taxon>
        <taxon>Dikarya</taxon>
        <taxon>Ascomycota</taxon>
        <taxon>Pezizomycotina</taxon>
        <taxon>Pezizomycetes</taxon>
        <taxon>Pezizales</taxon>
        <taxon>Morchellaceae</taxon>
        <taxon>Morchella</taxon>
    </lineage>
</organism>
<dbReference type="FunFam" id="3.30.420.140:FF:000007">
    <property type="entry name" value="Transcription elongation factor SPT6"/>
    <property type="match status" value="1"/>
</dbReference>
<comment type="subcellular location">
    <subcellularLocation>
        <location evidence="2">Chromosome</location>
    </subcellularLocation>
    <subcellularLocation>
        <location evidence="1 10">Nucleus</location>
    </subcellularLocation>
</comment>
<dbReference type="PROSITE" id="PS50126">
    <property type="entry name" value="S1"/>
    <property type="match status" value="1"/>
</dbReference>
<feature type="compositionally biased region" description="Acidic residues" evidence="13">
    <location>
        <begin position="188"/>
        <end position="201"/>
    </location>
</feature>
<dbReference type="Gene3D" id="2.40.50.140">
    <property type="entry name" value="Nucleic acid-binding proteins"/>
    <property type="match status" value="1"/>
</dbReference>
<gene>
    <name evidence="16" type="ORF">P167DRAFT_567072</name>
</gene>
<dbReference type="OrthoDB" id="995477at2759"/>
<reference evidence="16 17" key="1">
    <citation type="journal article" date="2018" name="Nat. Ecol. Evol.">
        <title>Pezizomycetes genomes reveal the molecular basis of ectomycorrhizal truffle lifestyle.</title>
        <authorList>
            <person name="Murat C."/>
            <person name="Payen T."/>
            <person name="Noel B."/>
            <person name="Kuo A."/>
            <person name="Morin E."/>
            <person name="Chen J."/>
            <person name="Kohler A."/>
            <person name="Krizsan K."/>
            <person name="Balestrini R."/>
            <person name="Da Silva C."/>
            <person name="Montanini B."/>
            <person name="Hainaut M."/>
            <person name="Levati E."/>
            <person name="Barry K.W."/>
            <person name="Belfiori B."/>
            <person name="Cichocki N."/>
            <person name="Clum A."/>
            <person name="Dockter R.B."/>
            <person name="Fauchery L."/>
            <person name="Guy J."/>
            <person name="Iotti M."/>
            <person name="Le Tacon F."/>
            <person name="Lindquist E.A."/>
            <person name="Lipzen A."/>
            <person name="Malagnac F."/>
            <person name="Mello A."/>
            <person name="Molinier V."/>
            <person name="Miyauchi S."/>
            <person name="Poulain J."/>
            <person name="Riccioni C."/>
            <person name="Rubini A."/>
            <person name="Sitrit Y."/>
            <person name="Splivallo R."/>
            <person name="Traeger S."/>
            <person name="Wang M."/>
            <person name="Zifcakova L."/>
            <person name="Wipf D."/>
            <person name="Zambonelli A."/>
            <person name="Paolocci F."/>
            <person name="Nowrousian M."/>
            <person name="Ottonello S."/>
            <person name="Baldrian P."/>
            <person name="Spatafora J.W."/>
            <person name="Henrissat B."/>
            <person name="Nagy L.G."/>
            <person name="Aury J.M."/>
            <person name="Wincker P."/>
            <person name="Grigoriev I.V."/>
            <person name="Bonfante P."/>
            <person name="Martin F.M."/>
        </authorList>
    </citation>
    <scope>NUCLEOTIDE SEQUENCE [LARGE SCALE GENOMIC DNA]</scope>
    <source>
        <strain evidence="16 17">CCBAS932</strain>
    </source>
</reference>
<feature type="compositionally biased region" description="Basic residues" evidence="13">
    <location>
        <begin position="86"/>
        <end position="95"/>
    </location>
</feature>
<dbReference type="InterPro" id="IPR032706">
    <property type="entry name" value="Spt6_HHH"/>
</dbReference>
<keyword evidence="17" id="KW-1185">Reference proteome</keyword>
<dbReference type="InterPro" id="IPR049540">
    <property type="entry name" value="Spt6-like_S1"/>
</dbReference>
<evidence type="ECO:0000256" key="13">
    <source>
        <dbReference type="SAM" id="MobiDB-lite"/>
    </source>
</evidence>
<comment type="similarity">
    <text evidence="3 10">Belongs to the SPT6 family.</text>
</comment>
<name>A0A3N4KN04_9PEZI</name>
<feature type="compositionally biased region" description="Acidic residues" evidence="13">
    <location>
        <begin position="13"/>
        <end position="26"/>
    </location>
</feature>
<dbReference type="InterPro" id="IPR017072">
    <property type="entry name" value="TF_Spt6"/>
</dbReference>
<dbReference type="Pfam" id="PF14633">
    <property type="entry name" value="SH2_2"/>
    <property type="match status" value="1"/>
</dbReference>
<dbReference type="InterPro" id="IPR028231">
    <property type="entry name" value="Spt6_YqgF"/>
</dbReference>
<dbReference type="STRING" id="1392247.A0A3N4KN04"/>
<feature type="compositionally biased region" description="Acidic residues" evidence="13">
    <location>
        <begin position="68"/>
        <end position="79"/>
    </location>
</feature>
<evidence type="ECO:0000256" key="8">
    <source>
        <dbReference type="ARBA" id="ARBA00023242"/>
    </source>
</evidence>
<feature type="region of interest" description="Disordered" evidence="13">
    <location>
        <begin position="1198"/>
        <end position="1221"/>
    </location>
</feature>
<dbReference type="CDD" id="cd09928">
    <property type="entry name" value="SH2_Cterm_SPT6_like"/>
    <property type="match status" value="1"/>
</dbReference>
<evidence type="ECO:0000259" key="14">
    <source>
        <dbReference type="PROSITE" id="PS50001"/>
    </source>
</evidence>
<dbReference type="GO" id="GO:0005694">
    <property type="term" value="C:chromosome"/>
    <property type="evidence" value="ECO:0007669"/>
    <property type="project" value="UniProtKB-SubCell"/>
</dbReference>
<evidence type="ECO:0000259" key="15">
    <source>
        <dbReference type="PROSITE" id="PS50126"/>
    </source>
</evidence>
<evidence type="ECO:0000256" key="11">
    <source>
        <dbReference type="PROSITE-ProRule" id="PRU00191"/>
    </source>
</evidence>
<dbReference type="InterPro" id="IPR035018">
    <property type="entry name" value="Spt6_SH2_C"/>
</dbReference>
<dbReference type="FunFam" id="1.10.10.2740:FF:000002">
    <property type="entry name" value="Transcription elongation factor Spt6"/>
    <property type="match status" value="1"/>
</dbReference>
<evidence type="ECO:0000256" key="3">
    <source>
        <dbReference type="ARBA" id="ARBA00009253"/>
    </source>
</evidence>
<dbReference type="PROSITE" id="PS50001">
    <property type="entry name" value="SH2"/>
    <property type="match status" value="1"/>
</dbReference>
<evidence type="ECO:0000256" key="5">
    <source>
        <dbReference type="ARBA" id="ARBA00022454"/>
    </source>
</evidence>
<dbReference type="InterPro" id="IPR003029">
    <property type="entry name" value="S1_domain"/>
</dbReference>
<protein>
    <recommendedName>
        <fullName evidence="4 10">Transcription elongation factor Spt6</fullName>
    </recommendedName>
</protein>
<feature type="coiled-coil region" evidence="12">
    <location>
        <begin position="1064"/>
        <end position="1107"/>
    </location>
</feature>
<dbReference type="GO" id="GO:0003677">
    <property type="term" value="F:DNA binding"/>
    <property type="evidence" value="ECO:0007669"/>
    <property type="project" value="InterPro"/>
</dbReference>
<evidence type="ECO:0000256" key="4">
    <source>
        <dbReference type="ARBA" id="ARBA00020248"/>
    </source>
</evidence>
<dbReference type="Pfam" id="PF14632">
    <property type="entry name" value="SPT6_acidic"/>
    <property type="match status" value="1"/>
</dbReference>
<dbReference type="InterPro" id="IPR055179">
    <property type="entry name" value="Tex-like_central_region"/>
</dbReference>
<feature type="domain" description="S1 motif" evidence="15">
    <location>
        <begin position="1124"/>
        <end position="1194"/>
    </location>
</feature>
<evidence type="ECO:0000256" key="9">
    <source>
        <dbReference type="ARBA" id="ARBA00093389"/>
    </source>
</evidence>
<dbReference type="EMBL" id="ML119149">
    <property type="protein sequence ID" value="RPB09731.1"/>
    <property type="molecule type" value="Genomic_DNA"/>
</dbReference>
<dbReference type="FunFam" id="3.30.505.10:FF:000065">
    <property type="entry name" value="Transcription elongation factor SPT6"/>
    <property type="match status" value="1"/>
</dbReference>
<dbReference type="SUPFAM" id="SSF55550">
    <property type="entry name" value="SH2 domain"/>
    <property type="match status" value="1"/>
</dbReference>
<comment type="function">
    <text evidence="10">Plays a role in maintenance of chromatin structure during RNA polymerase II transcription elongation thereby repressing transcription initiation from cryptic promoters. Mediates the reassembly of nucleosomes onto the promoters of at least a selected set of genes during repression; the nucleosome reassembly is essential for transcriptional repression.</text>
</comment>
<dbReference type="CDD" id="cd09918">
    <property type="entry name" value="SH2_Nterm_SPT6_like"/>
    <property type="match status" value="1"/>
</dbReference>
<dbReference type="InterPro" id="IPR012340">
    <property type="entry name" value="NA-bd_OB-fold"/>
</dbReference>
<feature type="domain" description="SH2" evidence="14">
    <location>
        <begin position="1242"/>
        <end position="1340"/>
    </location>
</feature>
<sequence>MALGDFIEREAQLDDEEEDEELDDDLAGEHRKSGLNGKQKRQDPEDSSEEEDDDDDEEAAKIAQGFIVDDEDEEEEEQDDGSKVMVKGRKKKRSRSQREDDEEEGLDEDDFDLIGENTGFEVHRANLKRLKRGPQGDDGRRRKQSRDLDDIFSDEEADAPGEPDDDDEGLSNMRAHGGDRGDARGLVDVDEFADFIEEDSGDEGRQGGSDDDMQMAGQRSRGGDRGRVSYAPEHLNLREGAISDMQDIFGRGDEYDFALITEEDQEEEGEDKVKDLELKDVFEPSELAERMLTDEDNEIRLNDVPERYQIARKPYAHLRIGRDEIDEEGDWISKFLIPKKRLTSHLVEALVKAIKKILEFFILEDMEVPFVFQHRKDYLIHAEKVPKRQYNDNEAQYEIVAERLISQDDLWEILELDLKFRAYFDKRHAFMRTYDQLKHHANVEDREAEEGIRYAETSDQLQDMHDYIHFRYHSQLKDIALNGVEGRGNHFRRPGNAKTMFERIRNGKVYGLVRAFGISASQFSVNVQLDQKREFAEDPLDYPHTMSDEYIEIPEFASGESALQAAKFMLAEEMFTNPSLRKALRERWFTRSLIHVNVTEKGVKKIDEQHQYYEFKYLRNQTMQAIAAQPGMYLRMMKAESDGLVEINIELQNEEGYTRRLYDYITSENVSDIADAWNKERKDVVDLAMAKFRVMFQKNVKDELRTACEDAVASECRRNYSKKLDQAPYKPKALKLGEIPRVFALSNGQGERGRDALVGIFRDEDGRVLESVKYSDLKDEKSRQELVDALQRRKPDVIGVSGFSVQTHKLVEDLRQLVEQNDIVVTGEEDEKIPIEVVYVNDEVARLYHNSERAMVDHPDLPPLARYCVALARYVQNPLLEYAGLGKDIVSIVFHPAQQLLPEDKLQRSLDSAIVDMVNLVGVDINEAASKPYVATLVPYVCGLGPRKATSVLKTIQANGGRVSSRIELLGDNEKGLGTVVGPRVFVNCASFLIIPHDPSDRNSDYLDNTRVHPEDYDLGRKMAADALDIDEEDVAAMVVDGGPGAVINELINGQEDKVNELSLEDYAEELERNFNQKKRATLETIRAELQHAYEELRNRFNKLSTEEIFTMLTGETRETLDEGMVVPVNIRRVTDRFIAARLDCGIEGNVSIDEMHNGTSHFTPSSMYSIGQTVQARIENINTRTFYAELSLREDKVRNPKRKNPDVPQEEWDDAREERDKARLAVTNQEQTRTARVIKHPLFKPFNSRQAEEFLAGQSRGDAVIRPSSNGPDHIAVTWKVSDNIYQHIDVLELDKENEFTVGRTLRVGGRFSYSDLDELIVNHIKAMARKVDELTHNSKFRSGTKADCEKWLEKYCEANPKRSTYGFCFDTKHPGYFLLMFKAGAASPVGSWPVKIIPSAFQLRDTPFPDMMTLCNGFKTMFMHSQKSRARM</sequence>
<dbReference type="GO" id="GO:0140673">
    <property type="term" value="P:transcription elongation-coupled chromatin remodeling"/>
    <property type="evidence" value="ECO:0007669"/>
    <property type="project" value="InterPro"/>
</dbReference>
<dbReference type="PANTHER" id="PTHR10145">
    <property type="entry name" value="TRANSCRIPTION ELONGATION FACTOR SPT6"/>
    <property type="match status" value="1"/>
</dbReference>
<evidence type="ECO:0000256" key="6">
    <source>
        <dbReference type="ARBA" id="ARBA00022999"/>
    </source>
</evidence>
<dbReference type="GO" id="GO:0042393">
    <property type="term" value="F:histone binding"/>
    <property type="evidence" value="ECO:0007669"/>
    <property type="project" value="TreeGrafter"/>
</dbReference>
<evidence type="ECO:0000256" key="12">
    <source>
        <dbReference type="SAM" id="Coils"/>
    </source>
</evidence>
<keyword evidence="16" id="KW-0648">Protein biosynthesis</keyword>
<feature type="compositionally biased region" description="Basic and acidic residues" evidence="13">
    <location>
        <begin position="134"/>
        <end position="149"/>
    </location>
</feature>
<dbReference type="InParanoid" id="A0A3N4KN04"/>
<dbReference type="GO" id="GO:0003746">
    <property type="term" value="F:translation elongation factor activity"/>
    <property type="evidence" value="ECO:0007669"/>
    <property type="project" value="UniProtKB-KW"/>
</dbReference>
<dbReference type="InterPro" id="IPR036860">
    <property type="entry name" value="SH2_dom_sf"/>
</dbReference>
<feature type="compositionally biased region" description="Acidic residues" evidence="13">
    <location>
        <begin position="45"/>
        <end position="58"/>
    </location>
</feature>
<dbReference type="Pfam" id="PF14641">
    <property type="entry name" value="HTH_44"/>
    <property type="match status" value="1"/>
</dbReference>
<dbReference type="GO" id="GO:0034728">
    <property type="term" value="P:nucleosome organization"/>
    <property type="evidence" value="ECO:0007669"/>
    <property type="project" value="TreeGrafter"/>
</dbReference>
<keyword evidence="5" id="KW-0158">Chromosome</keyword>
<dbReference type="InterPro" id="IPR028088">
    <property type="entry name" value="Spt6_HTH_DNA-bd_dom"/>
</dbReference>
<dbReference type="InterPro" id="IPR023319">
    <property type="entry name" value="Tex-like_HTH_dom_sf"/>
</dbReference>
<evidence type="ECO:0000313" key="17">
    <source>
        <dbReference type="Proteomes" id="UP000277580"/>
    </source>
</evidence>
<dbReference type="FunFam" id="3.30.505.10:FF:000056">
    <property type="entry name" value="Transcription elongation factor Spt6"/>
    <property type="match status" value="1"/>
</dbReference>